<proteinExistence type="predicted"/>
<evidence type="ECO:0000313" key="1">
    <source>
        <dbReference type="EMBL" id="KIH67587.1"/>
    </source>
</evidence>
<dbReference type="Gene3D" id="3.30.420.10">
    <property type="entry name" value="Ribonuclease H-like superfamily/Ribonuclease H"/>
    <property type="match status" value="1"/>
</dbReference>
<dbReference type="Proteomes" id="UP000054047">
    <property type="component" value="Unassembled WGS sequence"/>
</dbReference>
<name>A0A0C2DXC1_9BILA</name>
<dbReference type="OrthoDB" id="5883794at2759"/>
<accession>A0A0C2DXC1</accession>
<dbReference type="EMBL" id="KN726638">
    <property type="protein sequence ID" value="KIH67587.1"/>
    <property type="molecule type" value="Genomic_DNA"/>
</dbReference>
<dbReference type="AlphaFoldDB" id="A0A0C2DXC1"/>
<protein>
    <submittedName>
        <fullName evidence="1">Uncharacterized protein</fullName>
    </submittedName>
</protein>
<organism evidence="1 2">
    <name type="scientific">Ancylostoma duodenale</name>
    <dbReference type="NCBI Taxonomy" id="51022"/>
    <lineage>
        <taxon>Eukaryota</taxon>
        <taxon>Metazoa</taxon>
        <taxon>Ecdysozoa</taxon>
        <taxon>Nematoda</taxon>
        <taxon>Chromadorea</taxon>
        <taxon>Rhabditida</taxon>
        <taxon>Rhabditina</taxon>
        <taxon>Rhabditomorpha</taxon>
        <taxon>Strongyloidea</taxon>
        <taxon>Ancylostomatidae</taxon>
        <taxon>Ancylostomatinae</taxon>
        <taxon>Ancylostoma</taxon>
    </lineage>
</organism>
<sequence>MDWPTCSPDLNSMENLSSILAQRGIDELKTTIIDAQEDVESDYPKNLMNNMPNHLFEVVSDPRGPIAY</sequence>
<reference evidence="1 2" key="1">
    <citation type="submission" date="2013-12" db="EMBL/GenBank/DDBJ databases">
        <title>Draft genome of the parsitic nematode Ancylostoma duodenale.</title>
        <authorList>
            <person name="Mitreva M."/>
        </authorList>
    </citation>
    <scope>NUCLEOTIDE SEQUENCE [LARGE SCALE GENOMIC DNA]</scope>
    <source>
        <strain evidence="1 2">Zhejiang</strain>
    </source>
</reference>
<keyword evidence="2" id="KW-1185">Reference proteome</keyword>
<dbReference type="GO" id="GO:0003676">
    <property type="term" value="F:nucleic acid binding"/>
    <property type="evidence" value="ECO:0007669"/>
    <property type="project" value="InterPro"/>
</dbReference>
<gene>
    <name evidence="1" type="ORF">ANCDUO_02083</name>
</gene>
<dbReference type="InterPro" id="IPR036397">
    <property type="entry name" value="RNaseH_sf"/>
</dbReference>
<evidence type="ECO:0000313" key="2">
    <source>
        <dbReference type="Proteomes" id="UP000054047"/>
    </source>
</evidence>